<evidence type="ECO:0000256" key="3">
    <source>
        <dbReference type="ARBA" id="ARBA00022553"/>
    </source>
</evidence>
<keyword evidence="3 4" id="KW-0597">Phosphoprotein</keyword>
<dbReference type="Proteomes" id="UP000460298">
    <property type="component" value="Unassembled WGS sequence"/>
</dbReference>
<dbReference type="EC" id="2.7.13.3" evidence="2"/>
<evidence type="ECO:0000313" key="8">
    <source>
        <dbReference type="Proteomes" id="UP000460298"/>
    </source>
</evidence>
<dbReference type="SUPFAM" id="SSF55874">
    <property type="entry name" value="ATPase domain of HSP90 chaperone/DNA topoisomerase II/histidine kinase"/>
    <property type="match status" value="1"/>
</dbReference>
<organism evidence="7 8">
    <name type="scientific">Leptonema illini</name>
    <dbReference type="NCBI Taxonomy" id="183"/>
    <lineage>
        <taxon>Bacteria</taxon>
        <taxon>Pseudomonadati</taxon>
        <taxon>Spirochaetota</taxon>
        <taxon>Spirochaetia</taxon>
        <taxon>Leptospirales</taxon>
        <taxon>Leptospiraceae</taxon>
        <taxon>Leptonema</taxon>
    </lineage>
</organism>
<dbReference type="PRINTS" id="PR00344">
    <property type="entry name" value="BCTRLSENSOR"/>
</dbReference>
<dbReference type="InterPro" id="IPR036890">
    <property type="entry name" value="HATPase_C_sf"/>
</dbReference>
<dbReference type="Pfam" id="PF02518">
    <property type="entry name" value="HATPase_c"/>
    <property type="match status" value="1"/>
</dbReference>
<dbReference type="Gene3D" id="3.30.565.10">
    <property type="entry name" value="Histidine kinase-like ATPase, C-terminal domain"/>
    <property type="match status" value="1"/>
</dbReference>
<comment type="caution">
    <text evidence="7">The sequence shown here is derived from an EMBL/GenBank/DDBJ whole genome shotgun (WGS) entry which is preliminary data.</text>
</comment>
<dbReference type="AlphaFoldDB" id="A0A833LYX8"/>
<evidence type="ECO:0000313" key="7">
    <source>
        <dbReference type="EMBL" id="KAB2933297.1"/>
    </source>
</evidence>
<feature type="domain" description="Histidine kinase" evidence="5">
    <location>
        <begin position="150"/>
        <end position="368"/>
    </location>
</feature>
<dbReference type="Pfam" id="PF00072">
    <property type="entry name" value="Response_reg"/>
    <property type="match status" value="1"/>
</dbReference>
<evidence type="ECO:0000259" key="6">
    <source>
        <dbReference type="PROSITE" id="PS50110"/>
    </source>
</evidence>
<dbReference type="SUPFAM" id="SSF47384">
    <property type="entry name" value="Homodimeric domain of signal transducing histidine kinase"/>
    <property type="match status" value="1"/>
</dbReference>
<protein>
    <recommendedName>
        <fullName evidence="2">histidine kinase</fullName>
        <ecNumber evidence="2">2.7.13.3</ecNumber>
    </recommendedName>
</protein>
<dbReference type="SMART" id="SM00448">
    <property type="entry name" value="REC"/>
    <property type="match status" value="1"/>
</dbReference>
<dbReference type="InterPro" id="IPR003594">
    <property type="entry name" value="HATPase_dom"/>
</dbReference>
<dbReference type="InterPro" id="IPR001789">
    <property type="entry name" value="Sig_transdc_resp-reg_receiver"/>
</dbReference>
<dbReference type="PROSITE" id="PS50110">
    <property type="entry name" value="RESPONSE_REGULATORY"/>
    <property type="match status" value="1"/>
</dbReference>
<comment type="catalytic activity">
    <reaction evidence="1">
        <text>ATP + protein L-histidine = ADP + protein N-phospho-L-histidine.</text>
        <dbReference type="EC" id="2.7.13.3"/>
    </reaction>
</comment>
<gene>
    <name evidence="7" type="ORF">F9K24_08080</name>
</gene>
<dbReference type="CDD" id="cd19920">
    <property type="entry name" value="REC_PA4781-like"/>
    <property type="match status" value="1"/>
</dbReference>
<dbReference type="InterPro" id="IPR036097">
    <property type="entry name" value="HisK_dim/P_sf"/>
</dbReference>
<dbReference type="CDD" id="cd00082">
    <property type="entry name" value="HisKA"/>
    <property type="match status" value="1"/>
</dbReference>
<evidence type="ECO:0000259" key="5">
    <source>
        <dbReference type="PROSITE" id="PS50109"/>
    </source>
</evidence>
<dbReference type="InterPro" id="IPR004358">
    <property type="entry name" value="Sig_transdc_His_kin-like_C"/>
</dbReference>
<dbReference type="InterPro" id="IPR011006">
    <property type="entry name" value="CheY-like_superfamily"/>
</dbReference>
<feature type="domain" description="Response regulatory" evidence="6">
    <location>
        <begin position="5"/>
        <end position="121"/>
    </location>
</feature>
<dbReference type="PANTHER" id="PTHR43547:SF2">
    <property type="entry name" value="HYBRID SIGNAL TRANSDUCTION HISTIDINE KINASE C"/>
    <property type="match status" value="1"/>
</dbReference>
<reference evidence="7 8" key="1">
    <citation type="submission" date="2019-10" db="EMBL/GenBank/DDBJ databases">
        <title>Extracellular Electron Transfer in a Candidatus Methanoperedens spp. Enrichment Culture.</title>
        <authorList>
            <person name="Berger S."/>
            <person name="Rangel Shaw D."/>
            <person name="Berben T."/>
            <person name="In 'T Zandt M."/>
            <person name="Frank J."/>
            <person name="Reimann J."/>
            <person name="Jetten M.S.M."/>
            <person name="Welte C.U."/>
        </authorList>
    </citation>
    <scope>NUCLEOTIDE SEQUENCE [LARGE SCALE GENOMIC DNA]</scope>
    <source>
        <strain evidence="7">SB12</strain>
    </source>
</reference>
<name>A0A833LYX8_9LEPT</name>
<sequence>MKANRVLIVDDVPENLQILGNMLASERLDLSFATSGEQALLSCMKQKPDLILLDVLMPDLDGFEVCRRLKSAERTADISVIFLTAKSDDSSISAGFEIGGADYLTKPFLRGELIARVRSRLELKRTRDDLVARNQSLLELNGALHRLLSVVSHDLKGPIGSVHAIVEHRRRNPNLIEDPVERRKFLDLVADSLEKSKELLEQLLAWARLQSDEIYLRKSCVSIKALLEDEVRILQPIFDSKDVRIVHDGSDAAAMADREMIRTVLRNLLSNAAKFSYPGSAVHTSVFLKDGFICVRIRDFGVGISMEQLSGLFRPDRRISTPGTNEEKGSGFGLILCKEFVSRNGGNLTLAGRPGEGVTVEFTLVPYKEPECV</sequence>
<evidence type="ECO:0000256" key="1">
    <source>
        <dbReference type="ARBA" id="ARBA00000085"/>
    </source>
</evidence>
<dbReference type="SMART" id="SM00388">
    <property type="entry name" value="HisKA"/>
    <property type="match status" value="1"/>
</dbReference>
<evidence type="ECO:0000256" key="2">
    <source>
        <dbReference type="ARBA" id="ARBA00012438"/>
    </source>
</evidence>
<dbReference type="EMBL" id="WBUI01000006">
    <property type="protein sequence ID" value="KAB2933297.1"/>
    <property type="molecule type" value="Genomic_DNA"/>
</dbReference>
<dbReference type="InterPro" id="IPR003661">
    <property type="entry name" value="HisK_dim/P_dom"/>
</dbReference>
<dbReference type="SMART" id="SM00387">
    <property type="entry name" value="HATPase_c"/>
    <property type="match status" value="1"/>
</dbReference>
<dbReference type="Gene3D" id="3.40.50.2300">
    <property type="match status" value="1"/>
</dbReference>
<evidence type="ECO:0000256" key="4">
    <source>
        <dbReference type="PROSITE-ProRule" id="PRU00169"/>
    </source>
</evidence>
<dbReference type="PANTHER" id="PTHR43547">
    <property type="entry name" value="TWO-COMPONENT HISTIDINE KINASE"/>
    <property type="match status" value="1"/>
</dbReference>
<proteinExistence type="predicted"/>
<dbReference type="InterPro" id="IPR005467">
    <property type="entry name" value="His_kinase_dom"/>
</dbReference>
<feature type="modified residue" description="4-aspartylphosphate" evidence="4">
    <location>
        <position position="54"/>
    </location>
</feature>
<dbReference type="SUPFAM" id="SSF52172">
    <property type="entry name" value="CheY-like"/>
    <property type="match status" value="1"/>
</dbReference>
<dbReference type="Gene3D" id="1.10.287.130">
    <property type="match status" value="1"/>
</dbReference>
<dbReference type="GO" id="GO:0000155">
    <property type="term" value="F:phosphorelay sensor kinase activity"/>
    <property type="evidence" value="ECO:0007669"/>
    <property type="project" value="InterPro"/>
</dbReference>
<dbReference type="PROSITE" id="PS50109">
    <property type="entry name" value="HIS_KIN"/>
    <property type="match status" value="1"/>
</dbReference>
<accession>A0A833LYX8</accession>